<sequence length="175" mass="18075">MNTEQSQDSTPPAERWRSHGPLDPHPIPVHATDTVNEKGCHGTSVRDLDGRVGVTTPIPTDAERSVLTTCRGVANRFRKDGPLTAEEVAEHHVLPALGTVGHPARPPTPLRARSRGAPPPRGPPPPGPPPPGPPLRGVPPGAPPGDAAGHRAPAGLRRSAAVPAALFDNPAPATS</sequence>
<feature type="compositionally biased region" description="Polar residues" evidence="1">
    <location>
        <begin position="1"/>
        <end position="10"/>
    </location>
</feature>
<protein>
    <submittedName>
        <fullName evidence="2">Uncharacterized protein</fullName>
    </submittedName>
</protein>
<dbReference type="Proteomes" id="UP000645555">
    <property type="component" value="Unassembled WGS sequence"/>
</dbReference>
<accession>A0A918K0Q0</accession>
<keyword evidence="3" id="KW-1185">Reference proteome</keyword>
<feature type="region of interest" description="Disordered" evidence="1">
    <location>
        <begin position="93"/>
        <end position="175"/>
    </location>
</feature>
<evidence type="ECO:0000313" key="3">
    <source>
        <dbReference type="Proteomes" id="UP000645555"/>
    </source>
</evidence>
<comment type="caution">
    <text evidence="2">The sequence shown here is derived from an EMBL/GenBank/DDBJ whole genome shotgun (WGS) entry which is preliminary data.</text>
</comment>
<feature type="compositionally biased region" description="Basic and acidic residues" evidence="1">
    <location>
        <begin position="35"/>
        <end position="50"/>
    </location>
</feature>
<reference evidence="2" key="2">
    <citation type="submission" date="2020-09" db="EMBL/GenBank/DDBJ databases">
        <authorList>
            <person name="Sun Q."/>
            <person name="Ohkuma M."/>
        </authorList>
    </citation>
    <scope>NUCLEOTIDE SEQUENCE</scope>
    <source>
        <strain evidence="2">JCM 4956</strain>
    </source>
</reference>
<feature type="compositionally biased region" description="Pro residues" evidence="1">
    <location>
        <begin position="117"/>
        <end position="143"/>
    </location>
</feature>
<evidence type="ECO:0000256" key="1">
    <source>
        <dbReference type="SAM" id="MobiDB-lite"/>
    </source>
</evidence>
<dbReference type="AlphaFoldDB" id="A0A918K0Q0"/>
<proteinExistence type="predicted"/>
<reference evidence="2" key="1">
    <citation type="journal article" date="2014" name="Int. J. Syst. Evol. Microbiol.">
        <title>Complete genome sequence of Corynebacterium casei LMG S-19264T (=DSM 44701T), isolated from a smear-ripened cheese.</title>
        <authorList>
            <consortium name="US DOE Joint Genome Institute (JGI-PGF)"/>
            <person name="Walter F."/>
            <person name="Albersmeier A."/>
            <person name="Kalinowski J."/>
            <person name="Ruckert C."/>
        </authorList>
    </citation>
    <scope>NUCLEOTIDE SEQUENCE</scope>
    <source>
        <strain evidence="2">JCM 4956</strain>
    </source>
</reference>
<feature type="region of interest" description="Disordered" evidence="1">
    <location>
        <begin position="1"/>
        <end position="60"/>
    </location>
</feature>
<dbReference type="EMBL" id="BMWD01000002">
    <property type="protein sequence ID" value="GGX42676.1"/>
    <property type="molecule type" value="Genomic_DNA"/>
</dbReference>
<name>A0A918K0Q0_9ACTN</name>
<evidence type="ECO:0000313" key="2">
    <source>
        <dbReference type="EMBL" id="GGX42676.1"/>
    </source>
</evidence>
<feature type="compositionally biased region" description="Low complexity" evidence="1">
    <location>
        <begin position="144"/>
        <end position="155"/>
    </location>
</feature>
<organism evidence="2 3">
    <name type="scientific">Streptomyces fructofermentans</name>
    <dbReference type="NCBI Taxonomy" id="152141"/>
    <lineage>
        <taxon>Bacteria</taxon>
        <taxon>Bacillati</taxon>
        <taxon>Actinomycetota</taxon>
        <taxon>Actinomycetes</taxon>
        <taxon>Kitasatosporales</taxon>
        <taxon>Streptomycetaceae</taxon>
        <taxon>Streptomyces</taxon>
    </lineage>
</organism>
<gene>
    <name evidence="2" type="ORF">GCM10010515_06710</name>
</gene>